<dbReference type="Gene3D" id="3.30.160.390">
    <property type="entry name" value="Integrase, DNA-binding domain"/>
    <property type="match status" value="1"/>
</dbReference>
<dbReference type="Proteomes" id="UP000409037">
    <property type="component" value="Unassembled WGS sequence"/>
</dbReference>
<reference evidence="1 2" key="1">
    <citation type="submission" date="2019-09" db="EMBL/GenBank/DDBJ databases">
        <authorList>
            <person name="Chandra G."/>
            <person name="Truman W A."/>
        </authorList>
    </citation>
    <scope>NUCLEOTIDE SEQUENCE [LARGE SCALE GENOMIC DNA]</scope>
    <source>
        <strain evidence="1">PS833</strain>
    </source>
</reference>
<evidence type="ECO:0000313" key="2">
    <source>
        <dbReference type="Proteomes" id="UP000409037"/>
    </source>
</evidence>
<protein>
    <submittedName>
        <fullName evidence="1">Uncharacterized protein</fullName>
    </submittedName>
</protein>
<organism evidence="1 2">
    <name type="scientific">Pseudomonas fluorescens</name>
    <dbReference type="NCBI Taxonomy" id="294"/>
    <lineage>
        <taxon>Bacteria</taxon>
        <taxon>Pseudomonadati</taxon>
        <taxon>Pseudomonadota</taxon>
        <taxon>Gammaproteobacteria</taxon>
        <taxon>Pseudomonadales</taxon>
        <taxon>Pseudomonadaceae</taxon>
        <taxon>Pseudomonas</taxon>
    </lineage>
</organism>
<sequence length="88" mass="10081">MAKLTAKGLEALTEQDVGIIIRDEGSLAGRVSLRKKGIAIPFYFQYRWEGIYTRFSCGTWPNKSLTEIRKERNEAQRSARPCSQRDQS</sequence>
<proteinExistence type="predicted"/>
<name>A0A5E7CG38_PSEFL</name>
<dbReference type="AlphaFoldDB" id="A0A5E7CG38"/>
<gene>
    <name evidence="1" type="ORF">PS833_02874</name>
</gene>
<dbReference type="EMBL" id="CABVHU010000006">
    <property type="protein sequence ID" value="VVO03780.1"/>
    <property type="molecule type" value="Genomic_DNA"/>
</dbReference>
<dbReference type="InterPro" id="IPR038488">
    <property type="entry name" value="Integrase_DNA-bd_sf"/>
</dbReference>
<accession>A0A5E7CG38</accession>
<evidence type="ECO:0000313" key="1">
    <source>
        <dbReference type="EMBL" id="VVO03780.1"/>
    </source>
</evidence>